<feature type="transmembrane region" description="Helical" evidence="9">
    <location>
        <begin position="120"/>
        <end position="139"/>
    </location>
</feature>
<feature type="transmembrane region" description="Helical" evidence="9">
    <location>
        <begin position="192"/>
        <end position="214"/>
    </location>
</feature>
<dbReference type="GO" id="GO:0015820">
    <property type="term" value="P:L-leucine transport"/>
    <property type="evidence" value="ECO:0007669"/>
    <property type="project" value="TreeGrafter"/>
</dbReference>
<accession>A0A3S0HMK6</accession>
<evidence type="ECO:0000256" key="7">
    <source>
        <dbReference type="ARBA" id="ARBA00022989"/>
    </source>
</evidence>
<keyword evidence="3 9" id="KW-0813">Transport</keyword>
<comment type="similarity">
    <text evidence="2 9">Belongs to the branched chain amino acid transporter family.</text>
</comment>
<feature type="transmembrane region" description="Helical" evidence="9">
    <location>
        <begin position="73"/>
        <end position="95"/>
    </location>
</feature>
<dbReference type="EMBL" id="RXNR01000012">
    <property type="protein sequence ID" value="RTQ94339.1"/>
    <property type="molecule type" value="Genomic_DNA"/>
</dbReference>
<dbReference type="PANTHER" id="PTHR30588">
    <property type="entry name" value="BRANCHED-CHAIN AMINO ACID TRANSPORT SYSTEM 2 CARRIER PROTEIN"/>
    <property type="match status" value="1"/>
</dbReference>
<dbReference type="OrthoDB" id="9783920at2"/>
<evidence type="ECO:0000313" key="11">
    <source>
        <dbReference type="Proteomes" id="UP000276349"/>
    </source>
</evidence>
<dbReference type="GO" id="GO:0005304">
    <property type="term" value="F:L-valine transmembrane transporter activity"/>
    <property type="evidence" value="ECO:0007669"/>
    <property type="project" value="TreeGrafter"/>
</dbReference>
<dbReference type="Pfam" id="PF05525">
    <property type="entry name" value="Branch_AA_trans"/>
    <property type="match status" value="1"/>
</dbReference>
<evidence type="ECO:0000256" key="4">
    <source>
        <dbReference type="ARBA" id="ARBA00022475"/>
    </source>
</evidence>
<feature type="transmembrane region" description="Helical" evidence="9">
    <location>
        <begin position="371"/>
        <end position="389"/>
    </location>
</feature>
<keyword evidence="7 9" id="KW-1133">Transmembrane helix</keyword>
<dbReference type="GO" id="GO:0005886">
    <property type="term" value="C:plasma membrane"/>
    <property type="evidence" value="ECO:0007669"/>
    <property type="project" value="UniProtKB-SubCell"/>
</dbReference>
<protein>
    <recommendedName>
        <fullName evidence="9">Branched-chain amino acid transport system carrier protein</fullName>
    </recommendedName>
</protein>
<feature type="transmembrane region" description="Helical" evidence="9">
    <location>
        <begin position="282"/>
        <end position="306"/>
    </location>
</feature>
<feature type="transmembrane region" description="Helical" evidence="9">
    <location>
        <begin position="151"/>
        <end position="172"/>
    </location>
</feature>
<feature type="transmembrane region" description="Helical" evidence="9">
    <location>
        <begin position="226"/>
        <end position="252"/>
    </location>
</feature>
<dbReference type="GO" id="GO:0015188">
    <property type="term" value="F:L-isoleucine transmembrane transporter activity"/>
    <property type="evidence" value="ECO:0007669"/>
    <property type="project" value="TreeGrafter"/>
</dbReference>
<comment type="caution">
    <text evidence="10">The sequence shown here is derived from an EMBL/GenBank/DDBJ whole genome shotgun (WGS) entry which is preliminary data.</text>
</comment>
<keyword evidence="8 9" id="KW-0472">Membrane</keyword>
<evidence type="ECO:0000313" key="10">
    <source>
        <dbReference type="EMBL" id="RTQ94339.1"/>
    </source>
</evidence>
<dbReference type="PANTHER" id="PTHR30588:SF0">
    <property type="entry name" value="BRANCHED-CHAIN AMINO ACID PERMEASE BRNQ"/>
    <property type="match status" value="1"/>
</dbReference>
<evidence type="ECO:0000256" key="2">
    <source>
        <dbReference type="ARBA" id="ARBA00008540"/>
    </source>
</evidence>
<evidence type="ECO:0000256" key="3">
    <source>
        <dbReference type="ARBA" id="ARBA00022448"/>
    </source>
</evidence>
<comment type="function">
    <text evidence="9">Component of the transport system for branched-chain amino acids.</text>
</comment>
<evidence type="ECO:0000256" key="8">
    <source>
        <dbReference type="ARBA" id="ARBA00023136"/>
    </source>
</evidence>
<feature type="transmembrane region" description="Helical" evidence="9">
    <location>
        <begin position="7"/>
        <end position="26"/>
    </location>
</feature>
<reference evidence="10 11" key="1">
    <citation type="submission" date="2018-12" db="EMBL/GenBank/DDBJ databases">
        <authorList>
            <person name="Yu L."/>
        </authorList>
    </citation>
    <scope>NUCLEOTIDE SEQUENCE [LARGE SCALE GENOMIC DNA]</scope>
    <source>
        <strain evidence="10 11">S5H2222</strain>
    </source>
</reference>
<dbReference type="InterPro" id="IPR004685">
    <property type="entry name" value="Brnchd-chn_aa_trnsp_Livcs"/>
</dbReference>
<feature type="transmembrane region" description="Helical" evidence="9">
    <location>
        <begin position="318"/>
        <end position="335"/>
    </location>
</feature>
<evidence type="ECO:0000256" key="1">
    <source>
        <dbReference type="ARBA" id="ARBA00004651"/>
    </source>
</evidence>
<keyword evidence="11" id="KW-1185">Reference proteome</keyword>
<keyword evidence="6 9" id="KW-0029">Amino-acid transport</keyword>
<organism evidence="10 11">
    <name type="scientific">Lysinibacillus telephonicus</name>
    <dbReference type="NCBI Taxonomy" id="1714840"/>
    <lineage>
        <taxon>Bacteria</taxon>
        <taxon>Bacillati</taxon>
        <taxon>Bacillota</taxon>
        <taxon>Bacilli</taxon>
        <taxon>Bacillales</taxon>
        <taxon>Bacillaceae</taxon>
        <taxon>Lysinibacillus</taxon>
    </lineage>
</organism>
<comment type="subcellular location">
    <subcellularLocation>
        <location evidence="1 9">Cell membrane</location>
        <topology evidence="1 9">Multi-pass membrane protein</topology>
    </subcellularLocation>
</comment>
<dbReference type="GO" id="GO:0015190">
    <property type="term" value="F:L-leucine transmembrane transporter activity"/>
    <property type="evidence" value="ECO:0007669"/>
    <property type="project" value="TreeGrafter"/>
</dbReference>
<feature type="transmembrane region" description="Helical" evidence="9">
    <location>
        <begin position="38"/>
        <end position="61"/>
    </location>
</feature>
<proteinExistence type="inferred from homology"/>
<feature type="transmembrane region" description="Helical" evidence="9">
    <location>
        <begin position="413"/>
        <end position="432"/>
    </location>
</feature>
<dbReference type="GO" id="GO:0015818">
    <property type="term" value="P:isoleucine transport"/>
    <property type="evidence" value="ECO:0007669"/>
    <property type="project" value="TreeGrafter"/>
</dbReference>
<name>A0A3S0HMK6_9BACI</name>
<keyword evidence="4" id="KW-1003">Cell membrane</keyword>
<sequence length="434" mass="46367">MKFFKENLAVGFMLLALFLGAGNIIFPPLLGQLSGHEIIPAMIGFLITGVGLPLVGIIAVAKNGGDLQVVANRIHPMFSVIFTSVIYLSIGPLFAIPRTGAVTYEIGIAPFLSEAAQGSWVPLFITSLLFFAIVLYLSLNPSKLIDTIGKLLMPALLIVILLLAFKSILTPLGPIGEPHGVYVTKAFSESFIQGYLTMDVLASLVFGIVIVQALQGKGIVDRAKQVKITVFSGVIAAIGLGFIYIALAYIGATSTSTIGLLDDGGSIIAESARALYGNAGNIILSITIILACLTTAVGLVSANASYFNKLFPSLSYKWLAVIFTVFSFVISNFGLSKLIGITLPVLLFIYPIAIVLMLLVLFDKAFGRNPIVYSLALIATAFVSLYDGLKGAGIEISWYENILKTFPLYDQSIGWLVPAIIGVIIGWIIHLITK</sequence>
<gene>
    <name evidence="10" type="primary">brnQ</name>
    <name evidence="10" type="ORF">EKG35_06165</name>
</gene>
<dbReference type="Proteomes" id="UP000276349">
    <property type="component" value="Unassembled WGS sequence"/>
</dbReference>
<dbReference type="RefSeq" id="WP_126293567.1">
    <property type="nucleotide sequence ID" value="NZ_CP155468.1"/>
</dbReference>
<dbReference type="NCBIfam" id="TIGR00796">
    <property type="entry name" value="livcs"/>
    <property type="match status" value="1"/>
</dbReference>
<dbReference type="AlphaFoldDB" id="A0A3S0HMK6"/>
<evidence type="ECO:0000256" key="9">
    <source>
        <dbReference type="RuleBase" id="RU362122"/>
    </source>
</evidence>
<evidence type="ECO:0000256" key="5">
    <source>
        <dbReference type="ARBA" id="ARBA00022692"/>
    </source>
</evidence>
<evidence type="ECO:0000256" key="6">
    <source>
        <dbReference type="ARBA" id="ARBA00022970"/>
    </source>
</evidence>
<feature type="transmembrane region" description="Helical" evidence="9">
    <location>
        <begin position="341"/>
        <end position="362"/>
    </location>
</feature>
<keyword evidence="5 9" id="KW-0812">Transmembrane</keyword>